<sequence>MCLSLWCNCSAAMAVVLFRTDVLPLYGEGEGGRNKNPLRYPPTSSFFSTQQSPR</sequence>
<reference evidence="3" key="2">
    <citation type="submission" date="2018-02" db="UniProtKB">
        <authorList>
            <consortium name="EnsemblPlants"/>
        </authorList>
    </citation>
    <scope>IDENTIFICATION</scope>
    <source>
        <strain evidence="3">Williams 82</strain>
    </source>
</reference>
<dbReference type="Proteomes" id="UP000008827">
    <property type="component" value="Chromosome 9"/>
</dbReference>
<evidence type="ECO:0000313" key="4">
    <source>
        <dbReference type="Proteomes" id="UP000008827"/>
    </source>
</evidence>
<evidence type="ECO:0000313" key="2">
    <source>
        <dbReference type="EMBL" id="KRH39965.1"/>
    </source>
</evidence>
<proteinExistence type="predicted"/>
<reference evidence="2" key="3">
    <citation type="submission" date="2018-07" db="EMBL/GenBank/DDBJ databases">
        <title>WGS assembly of Glycine max.</title>
        <authorList>
            <person name="Schmutz J."/>
            <person name="Cannon S."/>
            <person name="Schlueter J."/>
            <person name="Ma J."/>
            <person name="Mitros T."/>
            <person name="Nelson W."/>
            <person name="Hyten D."/>
            <person name="Song Q."/>
            <person name="Thelen J."/>
            <person name="Cheng J."/>
            <person name="Xu D."/>
            <person name="Hellsten U."/>
            <person name="May G."/>
            <person name="Yu Y."/>
            <person name="Sakurai T."/>
            <person name="Umezawa T."/>
            <person name="Bhattacharyya M."/>
            <person name="Sandhu D."/>
            <person name="Valliyodan B."/>
            <person name="Lindquist E."/>
            <person name="Peto M."/>
            <person name="Grant D."/>
            <person name="Shu S."/>
            <person name="Goodstein D."/>
            <person name="Barry K."/>
            <person name="Futrell-Griggs M."/>
            <person name="Abernathy B."/>
            <person name="Du J."/>
            <person name="Tian Z."/>
            <person name="Zhu L."/>
            <person name="Gill N."/>
            <person name="Joshi T."/>
            <person name="Libault M."/>
            <person name="Sethuraman A."/>
            <person name="Zhang X."/>
            <person name="Shinozaki K."/>
            <person name="Nguyen H."/>
            <person name="Wing R."/>
            <person name="Cregan P."/>
            <person name="Specht J."/>
            <person name="Grimwood J."/>
            <person name="Rokhsar D."/>
            <person name="Stacey G."/>
            <person name="Shoemaker R."/>
            <person name="Jackson S."/>
        </authorList>
    </citation>
    <scope>NUCLEOTIDE SEQUENCE</scope>
    <source>
        <tissue evidence="2">Callus</tissue>
    </source>
</reference>
<evidence type="ECO:0000313" key="3">
    <source>
        <dbReference type="EnsemblPlants" id="KRH39965"/>
    </source>
</evidence>
<reference evidence="2 3" key="1">
    <citation type="journal article" date="2010" name="Nature">
        <title>Genome sequence of the palaeopolyploid soybean.</title>
        <authorList>
            <person name="Schmutz J."/>
            <person name="Cannon S.B."/>
            <person name="Schlueter J."/>
            <person name="Ma J."/>
            <person name="Mitros T."/>
            <person name="Nelson W."/>
            <person name="Hyten D.L."/>
            <person name="Song Q."/>
            <person name="Thelen J.J."/>
            <person name="Cheng J."/>
            <person name="Xu D."/>
            <person name="Hellsten U."/>
            <person name="May G.D."/>
            <person name="Yu Y."/>
            <person name="Sakurai T."/>
            <person name="Umezawa T."/>
            <person name="Bhattacharyya M.K."/>
            <person name="Sandhu D."/>
            <person name="Valliyodan B."/>
            <person name="Lindquist E."/>
            <person name="Peto M."/>
            <person name="Grant D."/>
            <person name="Shu S."/>
            <person name="Goodstein D."/>
            <person name="Barry K."/>
            <person name="Futrell-Griggs M."/>
            <person name="Abernathy B."/>
            <person name="Du J."/>
            <person name="Tian Z."/>
            <person name="Zhu L."/>
            <person name="Gill N."/>
            <person name="Joshi T."/>
            <person name="Libault M."/>
            <person name="Sethuraman A."/>
            <person name="Zhang X.-C."/>
            <person name="Shinozaki K."/>
            <person name="Nguyen H.T."/>
            <person name="Wing R.A."/>
            <person name="Cregan P."/>
            <person name="Specht J."/>
            <person name="Grimwood J."/>
            <person name="Rokhsar D."/>
            <person name="Stacey G."/>
            <person name="Shoemaker R.C."/>
            <person name="Jackson S.A."/>
        </authorList>
    </citation>
    <scope>NUCLEOTIDE SEQUENCE [LARGE SCALE GENOMIC DNA]</scope>
    <source>
        <strain evidence="3">cv. Williams 82</strain>
        <tissue evidence="2">Callus</tissue>
    </source>
</reference>
<gene>
    <name evidence="2" type="ORF">GLYMA_09G230600</name>
</gene>
<evidence type="ECO:0000256" key="1">
    <source>
        <dbReference type="SAM" id="MobiDB-lite"/>
    </source>
</evidence>
<dbReference type="EnsemblPlants" id="KRH39965">
    <property type="protein sequence ID" value="KRH39965"/>
    <property type="gene ID" value="GLYMA_09G230600"/>
</dbReference>
<name>K7LFK9_SOYBN</name>
<feature type="compositionally biased region" description="Polar residues" evidence="1">
    <location>
        <begin position="42"/>
        <end position="54"/>
    </location>
</feature>
<dbReference type="InParanoid" id="K7LFK9"/>
<keyword evidence="4" id="KW-1185">Reference proteome</keyword>
<dbReference type="EMBL" id="CM000842">
    <property type="protein sequence ID" value="KRH39965.1"/>
    <property type="molecule type" value="Genomic_DNA"/>
</dbReference>
<organism evidence="3">
    <name type="scientific">Glycine max</name>
    <name type="common">Soybean</name>
    <name type="synonym">Glycine hispida</name>
    <dbReference type="NCBI Taxonomy" id="3847"/>
    <lineage>
        <taxon>Eukaryota</taxon>
        <taxon>Viridiplantae</taxon>
        <taxon>Streptophyta</taxon>
        <taxon>Embryophyta</taxon>
        <taxon>Tracheophyta</taxon>
        <taxon>Spermatophyta</taxon>
        <taxon>Magnoliopsida</taxon>
        <taxon>eudicotyledons</taxon>
        <taxon>Gunneridae</taxon>
        <taxon>Pentapetalae</taxon>
        <taxon>rosids</taxon>
        <taxon>fabids</taxon>
        <taxon>Fabales</taxon>
        <taxon>Fabaceae</taxon>
        <taxon>Papilionoideae</taxon>
        <taxon>50 kb inversion clade</taxon>
        <taxon>NPAAA clade</taxon>
        <taxon>indigoferoid/millettioid clade</taxon>
        <taxon>Phaseoleae</taxon>
        <taxon>Glycine</taxon>
        <taxon>Glycine subgen. Soja</taxon>
    </lineage>
</organism>
<dbReference type="Gramene" id="KRH39965">
    <property type="protein sequence ID" value="KRH39965"/>
    <property type="gene ID" value="GLYMA_09G230600"/>
</dbReference>
<dbReference type="PaxDb" id="3847-GLYMA09G36490.1"/>
<accession>K7LFK9</accession>
<dbReference type="AlphaFoldDB" id="K7LFK9"/>
<feature type="region of interest" description="Disordered" evidence="1">
    <location>
        <begin position="26"/>
        <end position="54"/>
    </location>
</feature>
<protein>
    <submittedName>
        <fullName evidence="2 3">Uncharacterized protein</fullName>
    </submittedName>
</protein>
<dbReference type="HOGENOM" id="CLU_3054237_0_0_1"/>